<evidence type="ECO:0000313" key="4">
    <source>
        <dbReference type="Proteomes" id="UP000332933"/>
    </source>
</evidence>
<evidence type="ECO:0000256" key="1">
    <source>
        <dbReference type="SAM" id="Phobius"/>
    </source>
</evidence>
<dbReference type="AlphaFoldDB" id="A0A485LEX1"/>
<dbReference type="EMBL" id="CAADRA010006836">
    <property type="protein sequence ID" value="VFT97097.1"/>
    <property type="molecule type" value="Genomic_DNA"/>
</dbReference>
<reference evidence="2" key="2">
    <citation type="submission" date="2019-06" db="EMBL/GenBank/DDBJ databases">
        <title>Genomics analysis of Aphanomyces spp. identifies a new class of oomycete effector associated with host adaptation.</title>
        <authorList>
            <person name="Gaulin E."/>
        </authorList>
    </citation>
    <scope>NUCLEOTIDE SEQUENCE</scope>
    <source>
        <strain evidence="2">CBS 578.67</strain>
    </source>
</reference>
<dbReference type="InterPro" id="IPR037485">
    <property type="entry name" value="PEX22"/>
</dbReference>
<keyword evidence="1" id="KW-0812">Transmembrane</keyword>
<keyword evidence="1" id="KW-0472">Membrane</keyword>
<protein>
    <submittedName>
        <fullName evidence="3">Aste57867_20411 protein</fullName>
    </submittedName>
</protein>
<sequence length="230" mass="25128">MDDWVSVFLMGLVLTVSIWMLLRPHAAQNNMPGHAAFDQFHPMPPSGSARAGNSKTIRADSLTPSQKKLHARLPQKSNARSICLSGNVLLDASTRAFPPASVGLLVDFVAVSDLFVIFYVRDEAEKKAIQDTVASVPQLAWDPKTRSGIPAHKFLFCSSVPGNIALVRQIEPLVHIEDNREVAVGLRPFLPSIIYLHGNSAGLPPLQASQRDSVTEHSSFQVYYDSLTSS</sequence>
<keyword evidence="1" id="KW-1133">Transmembrane helix</keyword>
<dbReference type="Pfam" id="PF22978">
    <property type="entry name" value="HAD_Pex22"/>
    <property type="match status" value="1"/>
</dbReference>
<dbReference type="OrthoDB" id="77656at2759"/>
<dbReference type="GO" id="GO:0007031">
    <property type="term" value="P:peroxisome organization"/>
    <property type="evidence" value="ECO:0007669"/>
    <property type="project" value="InterPro"/>
</dbReference>
<feature type="transmembrane region" description="Helical" evidence="1">
    <location>
        <begin position="6"/>
        <end position="22"/>
    </location>
</feature>
<evidence type="ECO:0000313" key="3">
    <source>
        <dbReference type="EMBL" id="VFT97097.1"/>
    </source>
</evidence>
<evidence type="ECO:0000313" key="2">
    <source>
        <dbReference type="EMBL" id="KAF0687919.1"/>
    </source>
</evidence>
<dbReference type="EMBL" id="VJMH01006813">
    <property type="protein sequence ID" value="KAF0687919.1"/>
    <property type="molecule type" value="Genomic_DNA"/>
</dbReference>
<reference evidence="3 4" key="1">
    <citation type="submission" date="2019-03" db="EMBL/GenBank/DDBJ databases">
        <authorList>
            <person name="Gaulin E."/>
            <person name="Dumas B."/>
        </authorList>
    </citation>
    <scope>NUCLEOTIDE SEQUENCE [LARGE SCALE GENOMIC DNA]</scope>
    <source>
        <strain evidence="3">CBS 568.67</strain>
    </source>
</reference>
<proteinExistence type="predicted"/>
<dbReference type="Proteomes" id="UP000332933">
    <property type="component" value="Unassembled WGS sequence"/>
</dbReference>
<organism evidence="3 4">
    <name type="scientific">Aphanomyces stellatus</name>
    <dbReference type="NCBI Taxonomy" id="120398"/>
    <lineage>
        <taxon>Eukaryota</taxon>
        <taxon>Sar</taxon>
        <taxon>Stramenopiles</taxon>
        <taxon>Oomycota</taxon>
        <taxon>Saprolegniomycetes</taxon>
        <taxon>Saprolegniales</taxon>
        <taxon>Verrucalvaceae</taxon>
        <taxon>Aphanomyces</taxon>
    </lineage>
</organism>
<gene>
    <name evidence="3" type="primary">Aste57867_20411</name>
    <name evidence="2" type="ORF">As57867_020345</name>
    <name evidence="3" type="ORF">ASTE57867_20411</name>
</gene>
<keyword evidence="4" id="KW-1185">Reference proteome</keyword>
<name>A0A485LEX1_9STRA</name>
<accession>A0A485LEX1</accession>